<dbReference type="PANTHER" id="PTHR15668">
    <property type="entry name" value="JM1 PROTEIN"/>
    <property type="match status" value="1"/>
</dbReference>
<evidence type="ECO:0000313" key="6">
    <source>
        <dbReference type="EMBL" id="KAG0711562.1"/>
    </source>
</evidence>
<dbReference type="AlphaFoldDB" id="A0A8J4XPR5"/>
<name>A0A8J4XPR5_CHIOP</name>
<keyword evidence="3" id="KW-0175">Coiled coil</keyword>
<dbReference type="EMBL" id="JACEEZ010023223">
    <property type="protein sequence ID" value="KAG0711562.1"/>
    <property type="molecule type" value="Genomic_DNA"/>
</dbReference>
<organism evidence="6 7">
    <name type="scientific">Chionoecetes opilio</name>
    <name type="common">Atlantic snow crab</name>
    <name type="synonym">Cancer opilio</name>
    <dbReference type="NCBI Taxonomy" id="41210"/>
    <lineage>
        <taxon>Eukaryota</taxon>
        <taxon>Metazoa</taxon>
        <taxon>Ecdysozoa</taxon>
        <taxon>Arthropoda</taxon>
        <taxon>Crustacea</taxon>
        <taxon>Multicrustacea</taxon>
        <taxon>Malacostraca</taxon>
        <taxon>Eumalacostraca</taxon>
        <taxon>Eucarida</taxon>
        <taxon>Decapoda</taxon>
        <taxon>Pleocyemata</taxon>
        <taxon>Brachyura</taxon>
        <taxon>Eubrachyura</taxon>
        <taxon>Majoidea</taxon>
        <taxon>Majidae</taxon>
        <taxon>Chionoecetes</taxon>
    </lineage>
</organism>
<dbReference type="GO" id="GO:0097602">
    <property type="term" value="F:cullin family protein binding"/>
    <property type="evidence" value="ECO:0007669"/>
    <property type="project" value="TreeGrafter"/>
</dbReference>
<dbReference type="OrthoDB" id="10266736at2759"/>
<reference evidence="6" key="1">
    <citation type="submission" date="2020-07" db="EMBL/GenBank/DDBJ databases">
        <title>The High-quality genome of the commercially important snow crab, Chionoecetes opilio.</title>
        <authorList>
            <person name="Jeong J.-H."/>
            <person name="Ryu S."/>
        </authorList>
    </citation>
    <scope>NUCLEOTIDE SEQUENCE</scope>
    <source>
        <strain evidence="6">MADBK_172401_WGS</strain>
        <tissue evidence="6">Digestive gland</tissue>
    </source>
</reference>
<dbReference type="GO" id="GO:2000060">
    <property type="term" value="P:positive regulation of ubiquitin-dependent protein catabolic process"/>
    <property type="evidence" value="ECO:0007669"/>
    <property type="project" value="TreeGrafter"/>
</dbReference>
<dbReference type="InterPro" id="IPR008530">
    <property type="entry name" value="CCDC22"/>
</dbReference>
<accession>A0A8J4XPR5</accession>
<sequence length="435" mass="48779">MEEVDKILILTLNHLGCEIDEEMKTVGSFGIGEVVGGVVRCIRAISSDCDLPTSLPQNMAQRFRAAATIAQAVKDVGYPGDIGYQSLLYPSEADLRRIFMFLIEKLPRDSSPVSDEPLNKATLIHREAKRRLAEALSQPWLPPHCRHVMRTQASCASITKYGTAHTQGFTSRPFRGYEDPSALCPEMNNYYENHLRRVTKLVGYNHLLATLLNTHAAQLEKEKFFPSSNSVKSNDVKLKLEPLMSETDLPEATPTVALEDPAAVPMEAARPQSDVQETDMTAVEGSSVSQGTKADIQEDAAVSREEQLASLEKEVAAIKNKIKECTEGMQEAQETLAKLTDEIAKEEEVNQKKSQDVKTMQRTSSLLPESDANIQKLKAALKNSEEKMGRLQQQWSAHREPLNAQLLSLTQEVENKKVYYWYYGSQTSRNTYWWK</sequence>
<feature type="domain" description="CCDC22 coiled-coil" evidence="4">
    <location>
        <begin position="286"/>
        <end position="417"/>
    </location>
</feature>
<comment type="caution">
    <text evidence="6">The sequence shown here is derived from an EMBL/GenBank/DDBJ whole genome shotgun (WGS) entry which is preliminary data.</text>
</comment>
<evidence type="ECO:0000313" key="7">
    <source>
        <dbReference type="Proteomes" id="UP000770661"/>
    </source>
</evidence>
<feature type="domain" description="CCDC22 N-terminal" evidence="5">
    <location>
        <begin position="1"/>
        <end position="107"/>
    </location>
</feature>
<feature type="coiled-coil region" evidence="3">
    <location>
        <begin position="294"/>
        <end position="394"/>
    </location>
</feature>
<dbReference type="PANTHER" id="PTHR15668:SF4">
    <property type="entry name" value="COILED-COIL DOMAIN-CONTAINING PROTEIN 22"/>
    <property type="match status" value="1"/>
</dbReference>
<dbReference type="InterPro" id="IPR048349">
    <property type="entry name" value="CCDC22_N"/>
</dbReference>
<gene>
    <name evidence="6" type="primary">ccdc22</name>
    <name evidence="6" type="ORF">GWK47_020380</name>
</gene>
<proteinExistence type="inferred from homology"/>
<dbReference type="InterPro" id="IPR048348">
    <property type="entry name" value="CCDC22_CC"/>
</dbReference>
<evidence type="ECO:0000259" key="4">
    <source>
        <dbReference type="Pfam" id="PF05667"/>
    </source>
</evidence>
<evidence type="ECO:0000259" key="5">
    <source>
        <dbReference type="Pfam" id="PF21674"/>
    </source>
</evidence>
<comment type="similarity">
    <text evidence="1">Belongs to the CCDC22 family.</text>
</comment>
<evidence type="ECO:0000256" key="2">
    <source>
        <dbReference type="ARBA" id="ARBA00017553"/>
    </source>
</evidence>
<keyword evidence="7" id="KW-1185">Reference proteome</keyword>
<dbReference type="Proteomes" id="UP000770661">
    <property type="component" value="Unassembled WGS sequence"/>
</dbReference>
<evidence type="ECO:0000256" key="3">
    <source>
        <dbReference type="SAM" id="Coils"/>
    </source>
</evidence>
<dbReference type="Pfam" id="PF05667">
    <property type="entry name" value="CCDC22_CC"/>
    <property type="match status" value="1"/>
</dbReference>
<dbReference type="Pfam" id="PF21674">
    <property type="entry name" value="CCDC22_N"/>
    <property type="match status" value="1"/>
</dbReference>
<protein>
    <recommendedName>
        <fullName evidence="2">Coiled-coil domain-containing protein 22 homolog</fullName>
    </recommendedName>
</protein>
<evidence type="ECO:0000256" key="1">
    <source>
        <dbReference type="ARBA" id="ARBA00006438"/>
    </source>
</evidence>